<feature type="transmembrane region" description="Helical" evidence="6">
    <location>
        <begin position="128"/>
        <end position="149"/>
    </location>
</feature>
<feature type="transmembrane region" description="Helical" evidence="6">
    <location>
        <begin position="161"/>
        <end position="182"/>
    </location>
</feature>
<dbReference type="SUPFAM" id="SSF103481">
    <property type="entry name" value="Multidrug resistance efflux transporter EmrE"/>
    <property type="match status" value="2"/>
</dbReference>
<organism evidence="8">
    <name type="scientific">Alexandrium monilatum</name>
    <dbReference type="NCBI Taxonomy" id="311494"/>
    <lineage>
        <taxon>Eukaryota</taxon>
        <taxon>Sar</taxon>
        <taxon>Alveolata</taxon>
        <taxon>Dinophyceae</taxon>
        <taxon>Gonyaulacales</taxon>
        <taxon>Pyrocystaceae</taxon>
        <taxon>Alexandrium</taxon>
    </lineage>
</organism>
<dbReference type="Gene3D" id="1.10.3730.20">
    <property type="match status" value="1"/>
</dbReference>
<reference evidence="8" key="1">
    <citation type="submission" date="2021-01" db="EMBL/GenBank/DDBJ databases">
        <authorList>
            <person name="Corre E."/>
            <person name="Pelletier E."/>
            <person name="Niang G."/>
            <person name="Scheremetjew M."/>
            <person name="Finn R."/>
            <person name="Kale V."/>
            <person name="Holt S."/>
            <person name="Cochrane G."/>
            <person name="Meng A."/>
            <person name="Brown T."/>
            <person name="Cohen L."/>
        </authorList>
    </citation>
    <scope>NUCLEOTIDE SEQUENCE</scope>
    <source>
        <strain evidence="8">CCMP3105</strain>
    </source>
</reference>
<dbReference type="InterPro" id="IPR000620">
    <property type="entry name" value="EamA_dom"/>
</dbReference>
<evidence type="ECO:0000256" key="6">
    <source>
        <dbReference type="SAM" id="Phobius"/>
    </source>
</evidence>
<feature type="transmembrane region" description="Helical" evidence="6">
    <location>
        <begin position="252"/>
        <end position="275"/>
    </location>
</feature>
<dbReference type="EMBL" id="HBNR01021067">
    <property type="protein sequence ID" value="CAE4574399.1"/>
    <property type="molecule type" value="Transcribed_RNA"/>
</dbReference>
<feature type="transmembrane region" description="Helical" evidence="6">
    <location>
        <begin position="306"/>
        <end position="324"/>
    </location>
</feature>
<sequence length="368" mass="39247">MPSPAGANGEEARQGAYRRLRSSPVEEAESATGKLCSKGTWGLLAMLMSAFLFSFMALLVKYLPLFTTFEVVFWRSIFMSLMCSIWLGHRRVDPVGPRGDQTILTLRGITGFGFMGCFYFAIKTLPLSDAVVITYMAPVITAVAAAVLLREAWGLLDALGSLLSLAGVVLISKPTFVMGLVGVNAAPLPLYGTLGAICAALCATGTYLLLRYARHLDPFVSTNYFGAVSIVLSPVFGWAFGETWHMPYGEAWLKLVLLALLSVLGQACMNVGLALQTAAKATAMNYVQVVFAFIFQIAMLHEGSDALSIVGAIMIASWGGVALLKEAVRGKAVTVTSEGAQEALPHLLEGTPDVSKTDGLKHPLASKV</sequence>
<feature type="transmembrane region" description="Helical" evidence="6">
    <location>
        <begin position="188"/>
        <end position="210"/>
    </location>
</feature>
<feature type="domain" description="EamA" evidence="7">
    <location>
        <begin position="191"/>
        <end position="316"/>
    </location>
</feature>
<accession>A0A7S4Q932</accession>
<evidence type="ECO:0000256" key="5">
    <source>
        <dbReference type="SAM" id="MobiDB-lite"/>
    </source>
</evidence>
<evidence type="ECO:0000313" key="8">
    <source>
        <dbReference type="EMBL" id="CAE4574399.1"/>
    </source>
</evidence>
<dbReference type="GO" id="GO:0016020">
    <property type="term" value="C:membrane"/>
    <property type="evidence" value="ECO:0007669"/>
    <property type="project" value="UniProtKB-SubCell"/>
</dbReference>
<dbReference type="InterPro" id="IPR037185">
    <property type="entry name" value="EmrE-like"/>
</dbReference>
<comment type="subcellular location">
    <subcellularLocation>
        <location evidence="1">Membrane</location>
        <topology evidence="1">Multi-pass membrane protein</topology>
    </subcellularLocation>
</comment>
<gene>
    <name evidence="8" type="ORF">AMON00008_LOCUS14018</name>
</gene>
<feature type="region of interest" description="Disordered" evidence="5">
    <location>
        <begin position="1"/>
        <end position="25"/>
    </location>
</feature>
<feature type="transmembrane region" description="Helical" evidence="6">
    <location>
        <begin position="41"/>
        <end position="60"/>
    </location>
</feature>
<protein>
    <recommendedName>
        <fullName evidence="7">EamA domain-containing protein</fullName>
    </recommendedName>
</protein>
<dbReference type="Pfam" id="PF00892">
    <property type="entry name" value="EamA"/>
    <property type="match status" value="2"/>
</dbReference>
<evidence type="ECO:0000256" key="4">
    <source>
        <dbReference type="ARBA" id="ARBA00023136"/>
    </source>
</evidence>
<keyword evidence="3 6" id="KW-1133">Transmembrane helix</keyword>
<dbReference type="PANTHER" id="PTHR22911:SF6">
    <property type="entry name" value="SOLUTE CARRIER FAMILY 35 MEMBER G1"/>
    <property type="match status" value="1"/>
</dbReference>
<feature type="transmembrane region" description="Helical" evidence="6">
    <location>
        <begin position="222"/>
        <end position="240"/>
    </location>
</feature>
<evidence type="ECO:0000259" key="7">
    <source>
        <dbReference type="Pfam" id="PF00892"/>
    </source>
</evidence>
<feature type="transmembrane region" description="Helical" evidence="6">
    <location>
        <begin position="282"/>
        <end position="300"/>
    </location>
</feature>
<dbReference type="PANTHER" id="PTHR22911">
    <property type="entry name" value="ACYL-MALONYL CONDENSING ENZYME-RELATED"/>
    <property type="match status" value="1"/>
</dbReference>
<feature type="transmembrane region" description="Helical" evidence="6">
    <location>
        <begin position="72"/>
        <end position="92"/>
    </location>
</feature>
<proteinExistence type="predicted"/>
<feature type="domain" description="EamA" evidence="7">
    <location>
        <begin position="41"/>
        <end position="172"/>
    </location>
</feature>
<name>A0A7S4Q932_9DINO</name>
<keyword evidence="4 6" id="KW-0472">Membrane</keyword>
<dbReference type="AlphaFoldDB" id="A0A7S4Q932"/>
<keyword evidence="2 6" id="KW-0812">Transmembrane</keyword>
<evidence type="ECO:0000256" key="3">
    <source>
        <dbReference type="ARBA" id="ARBA00022989"/>
    </source>
</evidence>
<evidence type="ECO:0000256" key="2">
    <source>
        <dbReference type="ARBA" id="ARBA00022692"/>
    </source>
</evidence>
<evidence type="ECO:0000256" key="1">
    <source>
        <dbReference type="ARBA" id="ARBA00004141"/>
    </source>
</evidence>
<feature type="transmembrane region" description="Helical" evidence="6">
    <location>
        <begin position="104"/>
        <end position="122"/>
    </location>
</feature>